<dbReference type="InterPro" id="IPR050204">
    <property type="entry name" value="AraC_XylS_family_regulators"/>
</dbReference>
<evidence type="ECO:0000256" key="2">
    <source>
        <dbReference type="ARBA" id="ARBA00023125"/>
    </source>
</evidence>
<dbReference type="InterPro" id="IPR009057">
    <property type="entry name" value="Homeodomain-like_sf"/>
</dbReference>
<dbReference type="RefSeq" id="WP_395813925.1">
    <property type="nucleotide sequence ID" value="NZ_CP043494.1"/>
</dbReference>
<gene>
    <name evidence="5" type="ORF">F0U60_03525</name>
</gene>
<evidence type="ECO:0000313" key="6">
    <source>
        <dbReference type="Proteomes" id="UP001611383"/>
    </source>
</evidence>
<keyword evidence="1" id="KW-0805">Transcription regulation</keyword>
<keyword evidence="6" id="KW-1185">Reference proteome</keyword>
<feature type="domain" description="HTH araC/xylS-type" evidence="4">
    <location>
        <begin position="167"/>
        <end position="265"/>
    </location>
</feature>
<organism evidence="5 6">
    <name type="scientific">Archangium minus</name>
    <dbReference type="NCBI Taxonomy" id="83450"/>
    <lineage>
        <taxon>Bacteria</taxon>
        <taxon>Pseudomonadati</taxon>
        <taxon>Myxococcota</taxon>
        <taxon>Myxococcia</taxon>
        <taxon>Myxococcales</taxon>
        <taxon>Cystobacterineae</taxon>
        <taxon>Archangiaceae</taxon>
        <taxon>Archangium</taxon>
    </lineage>
</organism>
<evidence type="ECO:0000256" key="1">
    <source>
        <dbReference type="ARBA" id="ARBA00023015"/>
    </source>
</evidence>
<dbReference type="Gene3D" id="1.10.10.60">
    <property type="entry name" value="Homeodomain-like"/>
    <property type="match status" value="2"/>
</dbReference>
<keyword evidence="3" id="KW-0804">Transcription</keyword>
<dbReference type="SUPFAM" id="SSF46689">
    <property type="entry name" value="Homeodomain-like"/>
    <property type="match status" value="2"/>
</dbReference>
<dbReference type="PRINTS" id="PR00032">
    <property type="entry name" value="HTHARAC"/>
</dbReference>
<evidence type="ECO:0000259" key="4">
    <source>
        <dbReference type="PROSITE" id="PS01124"/>
    </source>
</evidence>
<dbReference type="PANTHER" id="PTHR46796:SF14">
    <property type="entry name" value="TRANSCRIPTIONAL REGULATORY PROTEIN"/>
    <property type="match status" value="1"/>
</dbReference>
<dbReference type="EMBL" id="CP043494">
    <property type="protein sequence ID" value="WNG43266.1"/>
    <property type="molecule type" value="Genomic_DNA"/>
</dbReference>
<dbReference type="SMART" id="SM00342">
    <property type="entry name" value="HTH_ARAC"/>
    <property type="match status" value="1"/>
</dbReference>
<reference evidence="5 6" key="1">
    <citation type="submission" date="2019-08" db="EMBL/GenBank/DDBJ databases">
        <title>Archangium and Cystobacter genomes.</title>
        <authorList>
            <person name="Chen I.-C.K."/>
            <person name="Wielgoss S."/>
        </authorList>
    </citation>
    <scope>NUCLEOTIDE SEQUENCE [LARGE SCALE GENOMIC DNA]</scope>
    <source>
        <strain evidence="5 6">Cbm 6</strain>
    </source>
</reference>
<dbReference type="InterPro" id="IPR018060">
    <property type="entry name" value="HTH_AraC"/>
</dbReference>
<sequence>MAIQTVLKTGQLTVVAYKCETGTSAEPFTELHESTSISYVRTGSFGYRVGRRVCDMVAGSTVVGRAGDDYVCTHDHTTCGDECLCFRLTPELLDTLGGPSDIWSTRGVPPIRELAVAGELAQAAATSRSDVGVDEAGILYAATFVRAVTGERERALEVDARDRRRAVHAALWLDAHSREELDLGAVAGQAGLSPFHFLRLFSAVLGVTPHQYLVHLRLREAARLLAQSDEAISTVAYDVGFGDLSNFTRSFHRAAGVSPRSFRRLARGDRKILQDRLAAGLVR</sequence>
<dbReference type="Pfam" id="PF12833">
    <property type="entry name" value="HTH_18"/>
    <property type="match status" value="1"/>
</dbReference>
<dbReference type="PROSITE" id="PS01124">
    <property type="entry name" value="HTH_ARAC_FAMILY_2"/>
    <property type="match status" value="1"/>
</dbReference>
<dbReference type="PANTHER" id="PTHR46796">
    <property type="entry name" value="HTH-TYPE TRANSCRIPTIONAL ACTIVATOR RHAS-RELATED"/>
    <property type="match status" value="1"/>
</dbReference>
<accession>A0ABY9WQK8</accession>
<evidence type="ECO:0000256" key="3">
    <source>
        <dbReference type="ARBA" id="ARBA00023163"/>
    </source>
</evidence>
<dbReference type="InterPro" id="IPR020449">
    <property type="entry name" value="Tscrpt_reg_AraC-type_HTH"/>
</dbReference>
<dbReference type="Proteomes" id="UP001611383">
    <property type="component" value="Chromosome"/>
</dbReference>
<evidence type="ECO:0000313" key="5">
    <source>
        <dbReference type="EMBL" id="WNG43266.1"/>
    </source>
</evidence>
<name>A0ABY9WQK8_9BACT</name>
<proteinExistence type="predicted"/>
<keyword evidence="2" id="KW-0238">DNA-binding</keyword>
<protein>
    <submittedName>
        <fullName evidence="5">Helix-turn-helix transcriptional regulator</fullName>
    </submittedName>
</protein>